<dbReference type="FunFam" id="1.10.8.270:FF:000026">
    <property type="entry name" value="TBC (Tre-2/Bub2/Cdc16) domain family"/>
    <property type="match status" value="1"/>
</dbReference>
<dbReference type="Pfam" id="PF00566">
    <property type="entry name" value="RabGAP-TBC"/>
    <property type="match status" value="1"/>
</dbReference>
<dbReference type="PANTHER" id="PTHR47219:SF20">
    <property type="entry name" value="TBC1 DOMAIN FAMILY MEMBER 2B"/>
    <property type="match status" value="1"/>
</dbReference>
<dbReference type="GO" id="GO:0005096">
    <property type="term" value="F:GTPase activator activity"/>
    <property type="evidence" value="ECO:0007669"/>
    <property type="project" value="TreeGrafter"/>
</dbReference>
<dbReference type="PROSITE" id="PS50086">
    <property type="entry name" value="TBC_RABGAP"/>
    <property type="match status" value="1"/>
</dbReference>
<organism evidence="2 3">
    <name type="scientific">Coccomyxa viridis</name>
    <dbReference type="NCBI Taxonomy" id="1274662"/>
    <lineage>
        <taxon>Eukaryota</taxon>
        <taxon>Viridiplantae</taxon>
        <taxon>Chlorophyta</taxon>
        <taxon>core chlorophytes</taxon>
        <taxon>Trebouxiophyceae</taxon>
        <taxon>Trebouxiophyceae incertae sedis</taxon>
        <taxon>Coccomyxaceae</taxon>
        <taxon>Coccomyxa</taxon>
    </lineage>
</organism>
<feature type="domain" description="Rab-GAP TBC" evidence="1">
    <location>
        <begin position="60"/>
        <end position="254"/>
    </location>
</feature>
<keyword evidence="3" id="KW-1185">Reference proteome</keyword>
<dbReference type="InterPro" id="IPR035969">
    <property type="entry name" value="Rab-GAP_TBC_sf"/>
</dbReference>
<dbReference type="SUPFAM" id="SSF47923">
    <property type="entry name" value="Ypt/Rab-GAP domain of gyp1p"/>
    <property type="match status" value="2"/>
</dbReference>
<evidence type="ECO:0000313" key="3">
    <source>
        <dbReference type="Proteomes" id="UP001314263"/>
    </source>
</evidence>
<accession>A0AAV1IJS7</accession>
<comment type="caution">
    <text evidence="2">The sequence shown here is derived from an EMBL/GenBank/DDBJ whole genome shotgun (WGS) entry which is preliminary data.</text>
</comment>
<evidence type="ECO:0000313" key="2">
    <source>
        <dbReference type="EMBL" id="CAK0786178.1"/>
    </source>
</evidence>
<dbReference type="Gene3D" id="1.10.10.750">
    <property type="entry name" value="Ypt/Rab-GAP domain of gyp1p, domain 1"/>
    <property type="match status" value="1"/>
</dbReference>
<sequence>MSPAPVRDRYGFQLQCDAQQMADRERCAQFSSKQALKWAKYAERQSLPSAEKLKKLCRKGIPPEYRPWVWMELSGANRRKREHMASYYEAMVDMGETSSEFLHQIELDLGRTFPSNAWVSTAEGLAALRRVLLAFSAHSPRIGYCQSMNFLAAALLLALGRAEDSAFWVLVCLVDDGGVLYQDTYARDLTGAHVEMRSLEELVAAKLPRLHHHLQSIGCDMTIIGATDWILCLYTTSLPAETAMRVWDALLSEGAKILYRVALALLKTHEDRLLAQDNAGYVQREMKLASAGMHDRDALMKVAFDKVGSMPMARIETIRVTKQADVDVELAKRSRSKQLREAVSMSERHAPHASQGLSSLADKIKNAYAAQAPERGTPLLVSKAGGPDSRNVQPWTRLGFDFTSRAARGPAKHFGHSGRLQQTLVSSTAAGVAEGRLTGIPLEEHLQASAPSSSQQLQRGARMASRTAVAALALLALAACVHAQVLDSRVTTDGSTDAQNINKFVPQTTLYTSNAAADFGVTPATPVAGRKLLAGFGTAPVVNAGFTALVAFTATNNPKFTFVGESKEQFVTEIAEVDYIFGPASLPFLQRIVKGGPGVTFVQAIIYTPQEANAVPFVSTTGFLNSDGSTFTAHIATNNHTTFVPNVAVRFDFALTGTSTTGAAVSPAVSLYYTDRVNPSNDLTLTTAVKTTTVNLAAAQGVYIDEKGNVFPGQGPTGR</sequence>
<dbReference type="Gene3D" id="1.10.472.80">
    <property type="entry name" value="Ypt/Rab-GAP domain of gyp1p, domain 3"/>
    <property type="match status" value="1"/>
</dbReference>
<proteinExistence type="predicted"/>
<reference evidence="2 3" key="1">
    <citation type="submission" date="2023-10" db="EMBL/GenBank/DDBJ databases">
        <authorList>
            <person name="Maclean D."/>
            <person name="Macfadyen A."/>
        </authorList>
    </citation>
    <scope>NUCLEOTIDE SEQUENCE [LARGE SCALE GENOMIC DNA]</scope>
</reference>
<dbReference type="GO" id="GO:0031267">
    <property type="term" value="F:small GTPase binding"/>
    <property type="evidence" value="ECO:0007669"/>
    <property type="project" value="TreeGrafter"/>
</dbReference>
<dbReference type="SMART" id="SM00164">
    <property type="entry name" value="TBC"/>
    <property type="match status" value="1"/>
</dbReference>
<dbReference type="Proteomes" id="UP001314263">
    <property type="component" value="Unassembled WGS sequence"/>
</dbReference>
<dbReference type="Gene3D" id="1.10.8.270">
    <property type="entry name" value="putative rabgap domain of human tbc1 domain family member 14 like domains"/>
    <property type="match status" value="1"/>
</dbReference>
<dbReference type="AlphaFoldDB" id="A0AAV1IJS7"/>
<gene>
    <name evidence="2" type="ORF">CVIRNUC_009391</name>
</gene>
<dbReference type="EMBL" id="CAUYUE010000014">
    <property type="protein sequence ID" value="CAK0786178.1"/>
    <property type="molecule type" value="Genomic_DNA"/>
</dbReference>
<dbReference type="InterPro" id="IPR050302">
    <property type="entry name" value="Rab_GAP_TBC_domain"/>
</dbReference>
<name>A0AAV1IJS7_9CHLO</name>
<evidence type="ECO:0000259" key="1">
    <source>
        <dbReference type="PROSITE" id="PS50086"/>
    </source>
</evidence>
<protein>
    <recommendedName>
        <fullName evidence="1">Rab-GAP TBC domain-containing protein</fullName>
    </recommendedName>
</protein>
<dbReference type="PANTHER" id="PTHR47219">
    <property type="entry name" value="RAB GTPASE-ACTIVATING PROTEIN 1-LIKE"/>
    <property type="match status" value="1"/>
</dbReference>
<dbReference type="InterPro" id="IPR000195">
    <property type="entry name" value="Rab-GAP-TBC_dom"/>
</dbReference>